<keyword evidence="1" id="KW-1003">Cell membrane</keyword>
<gene>
    <name evidence="9" type="ORF">HH215_30535</name>
</gene>
<accession>A0A7Z2VPT9</accession>
<dbReference type="Proteomes" id="UP000502248">
    <property type="component" value="Chromosome"/>
</dbReference>
<dbReference type="Pfam" id="PF01547">
    <property type="entry name" value="SBP_bac_1"/>
    <property type="match status" value="1"/>
</dbReference>
<evidence type="ECO:0000256" key="7">
    <source>
        <dbReference type="SAM" id="MobiDB-lite"/>
    </source>
</evidence>
<dbReference type="EMBL" id="CP051680">
    <property type="protein sequence ID" value="QJD87087.1"/>
    <property type="molecule type" value="Genomic_DNA"/>
</dbReference>
<keyword evidence="4" id="KW-0564">Palmitate</keyword>
<organism evidence="9 10">
    <name type="scientific">Cohnella herbarum</name>
    <dbReference type="NCBI Taxonomy" id="2728023"/>
    <lineage>
        <taxon>Bacteria</taxon>
        <taxon>Bacillati</taxon>
        <taxon>Bacillota</taxon>
        <taxon>Bacilli</taxon>
        <taxon>Bacillales</taxon>
        <taxon>Paenibacillaceae</taxon>
        <taxon>Cohnella</taxon>
    </lineage>
</organism>
<dbReference type="PANTHER" id="PTHR43649">
    <property type="entry name" value="ARABINOSE-BINDING PROTEIN-RELATED"/>
    <property type="match status" value="1"/>
</dbReference>
<feature type="coiled-coil region" evidence="6">
    <location>
        <begin position="428"/>
        <end position="455"/>
    </location>
</feature>
<evidence type="ECO:0000256" key="6">
    <source>
        <dbReference type="SAM" id="Coils"/>
    </source>
</evidence>
<dbReference type="Gene3D" id="3.40.190.10">
    <property type="entry name" value="Periplasmic binding protein-like II"/>
    <property type="match status" value="1"/>
</dbReference>
<evidence type="ECO:0000256" key="1">
    <source>
        <dbReference type="ARBA" id="ARBA00022475"/>
    </source>
</evidence>
<reference evidence="9 10" key="1">
    <citation type="submission" date="2020-04" db="EMBL/GenBank/DDBJ databases">
        <title>Genome sequencing of novel species.</title>
        <authorList>
            <person name="Heo J."/>
            <person name="Kim S.-J."/>
            <person name="Kim J.-S."/>
            <person name="Hong S.-B."/>
            <person name="Kwon S.-W."/>
        </authorList>
    </citation>
    <scope>NUCLEOTIDE SEQUENCE [LARGE SCALE GENOMIC DNA]</scope>
    <source>
        <strain evidence="9 10">MFER-1</strain>
    </source>
</reference>
<evidence type="ECO:0000313" key="10">
    <source>
        <dbReference type="Proteomes" id="UP000502248"/>
    </source>
</evidence>
<evidence type="ECO:0000256" key="5">
    <source>
        <dbReference type="ARBA" id="ARBA00023288"/>
    </source>
</evidence>
<feature type="chain" id="PRO_5030973114" evidence="8">
    <location>
        <begin position="24"/>
        <end position="455"/>
    </location>
</feature>
<keyword evidence="6" id="KW-0175">Coiled coil</keyword>
<dbReference type="KEGG" id="cheb:HH215_30535"/>
<dbReference type="PROSITE" id="PS51257">
    <property type="entry name" value="PROKAR_LIPOPROTEIN"/>
    <property type="match status" value="1"/>
</dbReference>
<protein>
    <submittedName>
        <fullName evidence="9">Sugar ABC transporter substrate-binding protein</fullName>
    </submittedName>
</protein>
<sequence>MVQFRFMKAFSLFLVLTMVVVLAACSGGNGNNSGSNASPSVKASDTPKESSQEPSEQASEEPAKEENVTVKFGNFSGSGDTAKYLTQMQEAFQKEHPNIKIDIETIAYGDYFTQMQTRVAAGQAPDAYELNYENFVSYAKKGVLLDINPFFDATQFDKSTLNAQALNAFSADGVQYGMPGSFSNVLLFYNKELFEKAKVDLPTKDWTWKEFDEAGAKIRALDKNTYGVFQPIQFHEFYKLVQQNGGSLLNADKTAFTVNTPENVETLQRIVDRVLKTNIMPTQAQLSGVGDWDLFKSGRLGMIVTGVWAFSDFMKNVTFEWDVAVEPGNKKKATHFFSNGLVINKDSKVAEAAFEWIKFLSSSKEAAQIRVDAGWELPAVTYPDVLESYLKLTPPSNRQAVFDSLEYLVTPPVIEQFGEMADILGIHLTAASEGAKTAQQALDDAQKELTDKIKL</sequence>
<dbReference type="SUPFAM" id="SSF53850">
    <property type="entry name" value="Periplasmic binding protein-like II"/>
    <property type="match status" value="1"/>
</dbReference>
<keyword evidence="3" id="KW-0472">Membrane</keyword>
<dbReference type="AlphaFoldDB" id="A0A7Z2VPT9"/>
<evidence type="ECO:0000256" key="8">
    <source>
        <dbReference type="SAM" id="SignalP"/>
    </source>
</evidence>
<feature type="region of interest" description="Disordered" evidence="7">
    <location>
        <begin position="31"/>
        <end position="67"/>
    </location>
</feature>
<dbReference type="InterPro" id="IPR006059">
    <property type="entry name" value="SBP"/>
</dbReference>
<keyword evidence="10" id="KW-1185">Reference proteome</keyword>
<keyword evidence="5" id="KW-0449">Lipoprotein</keyword>
<name>A0A7Z2VPT9_9BACL</name>
<dbReference type="InterPro" id="IPR050490">
    <property type="entry name" value="Bact_solute-bd_prot1"/>
</dbReference>
<evidence type="ECO:0000256" key="4">
    <source>
        <dbReference type="ARBA" id="ARBA00023139"/>
    </source>
</evidence>
<evidence type="ECO:0000256" key="3">
    <source>
        <dbReference type="ARBA" id="ARBA00023136"/>
    </source>
</evidence>
<keyword evidence="2 8" id="KW-0732">Signal</keyword>
<proteinExistence type="predicted"/>
<feature type="signal peptide" evidence="8">
    <location>
        <begin position="1"/>
        <end position="23"/>
    </location>
</feature>
<dbReference type="CDD" id="cd13585">
    <property type="entry name" value="PBP2_TMBP_like"/>
    <property type="match status" value="1"/>
</dbReference>
<dbReference type="PANTHER" id="PTHR43649:SF33">
    <property type="entry name" value="POLYGALACTURONAN_RHAMNOGALACTURONAN-BINDING PROTEIN YTCQ"/>
    <property type="match status" value="1"/>
</dbReference>
<evidence type="ECO:0000313" key="9">
    <source>
        <dbReference type="EMBL" id="QJD87087.1"/>
    </source>
</evidence>
<evidence type="ECO:0000256" key="2">
    <source>
        <dbReference type="ARBA" id="ARBA00022729"/>
    </source>
</evidence>
<dbReference type="RefSeq" id="WP_169283333.1">
    <property type="nucleotide sequence ID" value="NZ_CP051680.1"/>
</dbReference>